<dbReference type="CDD" id="cd16461">
    <property type="entry name" value="RING-H2_EL5-like"/>
    <property type="match status" value="1"/>
</dbReference>
<dbReference type="InterPro" id="IPR001841">
    <property type="entry name" value="Znf_RING"/>
</dbReference>
<accession>A0A5J9WQS6</accession>
<keyword evidence="1" id="KW-0863">Zinc-finger</keyword>
<keyword evidence="5" id="KW-1185">Reference proteome</keyword>
<feature type="transmembrane region" description="Helical" evidence="2">
    <location>
        <begin position="12"/>
        <end position="42"/>
    </location>
</feature>
<dbReference type="EMBL" id="RWGY01000002">
    <property type="protein sequence ID" value="TVU50471.1"/>
    <property type="molecule type" value="Genomic_DNA"/>
</dbReference>
<dbReference type="InterPro" id="IPR013083">
    <property type="entry name" value="Znf_RING/FYVE/PHD"/>
</dbReference>
<evidence type="ECO:0000256" key="1">
    <source>
        <dbReference type="PROSITE-ProRule" id="PRU00175"/>
    </source>
</evidence>
<keyword evidence="2" id="KW-0812">Transmembrane</keyword>
<evidence type="ECO:0000313" key="4">
    <source>
        <dbReference type="EMBL" id="TVU50471.1"/>
    </source>
</evidence>
<dbReference type="Gene3D" id="3.30.40.10">
    <property type="entry name" value="Zinc/RING finger domain, C3HC4 (zinc finger)"/>
    <property type="match status" value="1"/>
</dbReference>
<keyword evidence="1" id="KW-0862">Zinc</keyword>
<dbReference type="PANTHER" id="PTHR45676">
    <property type="entry name" value="RING-H2 FINGER PROTEIN ATL51-RELATED"/>
    <property type="match status" value="1"/>
</dbReference>
<dbReference type="Proteomes" id="UP000324897">
    <property type="component" value="Chromosome 6"/>
</dbReference>
<dbReference type="GO" id="GO:0008270">
    <property type="term" value="F:zinc ion binding"/>
    <property type="evidence" value="ECO:0007669"/>
    <property type="project" value="UniProtKB-KW"/>
</dbReference>
<gene>
    <name evidence="4" type="ORF">EJB05_01843</name>
</gene>
<dbReference type="UniPathway" id="UPA00143"/>
<evidence type="ECO:0000313" key="5">
    <source>
        <dbReference type="Proteomes" id="UP000324897"/>
    </source>
</evidence>
<dbReference type="PANTHER" id="PTHR45676:SF49">
    <property type="entry name" value="OS12G0432600 PROTEIN"/>
    <property type="match status" value="1"/>
</dbReference>
<organism evidence="4 5">
    <name type="scientific">Eragrostis curvula</name>
    <name type="common">weeping love grass</name>
    <dbReference type="NCBI Taxonomy" id="38414"/>
    <lineage>
        <taxon>Eukaryota</taxon>
        <taxon>Viridiplantae</taxon>
        <taxon>Streptophyta</taxon>
        <taxon>Embryophyta</taxon>
        <taxon>Tracheophyta</taxon>
        <taxon>Spermatophyta</taxon>
        <taxon>Magnoliopsida</taxon>
        <taxon>Liliopsida</taxon>
        <taxon>Poales</taxon>
        <taxon>Poaceae</taxon>
        <taxon>PACMAD clade</taxon>
        <taxon>Chloridoideae</taxon>
        <taxon>Eragrostideae</taxon>
        <taxon>Eragrostidinae</taxon>
        <taxon>Eragrostis</taxon>
    </lineage>
</organism>
<keyword evidence="2" id="KW-0472">Membrane</keyword>
<feature type="non-terminal residue" evidence="4">
    <location>
        <position position="1"/>
    </location>
</feature>
<evidence type="ECO:0000259" key="3">
    <source>
        <dbReference type="PROSITE" id="PS50089"/>
    </source>
</evidence>
<reference evidence="4 5" key="1">
    <citation type="journal article" date="2019" name="Sci. Rep.">
        <title>A high-quality genome of Eragrostis curvula grass provides insights into Poaceae evolution and supports new strategies to enhance forage quality.</title>
        <authorList>
            <person name="Carballo J."/>
            <person name="Santos B.A.C.M."/>
            <person name="Zappacosta D."/>
            <person name="Garbus I."/>
            <person name="Selva J.P."/>
            <person name="Gallo C.A."/>
            <person name="Diaz A."/>
            <person name="Albertini E."/>
            <person name="Caccamo M."/>
            <person name="Echenique V."/>
        </authorList>
    </citation>
    <scope>NUCLEOTIDE SEQUENCE [LARGE SCALE GENOMIC DNA]</scope>
    <source>
        <strain evidence="5">cv. Victoria</strain>
        <tissue evidence="4">Leaf</tissue>
    </source>
</reference>
<keyword evidence="1" id="KW-0479">Metal-binding</keyword>
<sequence>MDIAQARVKLVLLWTAAIGVVLWLYVVVGFVWGSAAMFWFAWRFLCSVLPEAEAETGQAHGGGLSLQDDVDDGAIPAFEYHRRKEAASEQCVVCISAVWDGETVRRMPACGHAFHAPCIDGWLRNRATCPVCRAEVAVAGVRGGVVASTSKQHGLRSQNAYSLL</sequence>
<proteinExistence type="predicted"/>
<dbReference type="SMART" id="SM00184">
    <property type="entry name" value="RING"/>
    <property type="match status" value="1"/>
</dbReference>
<dbReference type="PROSITE" id="PS50089">
    <property type="entry name" value="ZF_RING_2"/>
    <property type="match status" value="1"/>
</dbReference>
<name>A0A5J9WQS6_9POAL</name>
<dbReference type="OrthoDB" id="8062037at2759"/>
<keyword evidence="2" id="KW-1133">Transmembrane helix</keyword>
<protein>
    <recommendedName>
        <fullName evidence="3">RING-type domain-containing protein</fullName>
    </recommendedName>
</protein>
<dbReference type="AlphaFoldDB" id="A0A5J9WQS6"/>
<dbReference type="Gramene" id="TVU50471">
    <property type="protein sequence ID" value="TVU50471"/>
    <property type="gene ID" value="EJB05_01843"/>
</dbReference>
<dbReference type="SUPFAM" id="SSF57850">
    <property type="entry name" value="RING/U-box"/>
    <property type="match status" value="1"/>
</dbReference>
<comment type="caution">
    <text evidence="4">The sequence shown here is derived from an EMBL/GenBank/DDBJ whole genome shotgun (WGS) entry which is preliminary data.</text>
</comment>
<dbReference type="Pfam" id="PF13639">
    <property type="entry name" value="zf-RING_2"/>
    <property type="match status" value="1"/>
</dbReference>
<evidence type="ECO:0000256" key="2">
    <source>
        <dbReference type="SAM" id="Phobius"/>
    </source>
</evidence>
<feature type="domain" description="RING-type" evidence="3">
    <location>
        <begin position="91"/>
        <end position="133"/>
    </location>
</feature>
<dbReference type="GO" id="GO:0016567">
    <property type="term" value="P:protein ubiquitination"/>
    <property type="evidence" value="ECO:0007669"/>
    <property type="project" value="UniProtKB-UniPathway"/>
</dbReference>